<keyword evidence="1" id="KW-0472">Membrane</keyword>
<dbReference type="EMBL" id="JAHVHP010000003">
    <property type="protein sequence ID" value="MBY5952810.1"/>
    <property type="molecule type" value="Genomic_DNA"/>
</dbReference>
<feature type="transmembrane region" description="Helical" evidence="1">
    <location>
        <begin position="33"/>
        <end position="57"/>
    </location>
</feature>
<dbReference type="PANTHER" id="PTHR34989">
    <property type="entry name" value="PROTEIN HDED"/>
    <property type="match status" value="1"/>
</dbReference>
<proteinExistence type="predicted"/>
<organism evidence="2 3">
    <name type="scientific">Algoriphagus marincola</name>
    <dbReference type="NCBI Taxonomy" id="264027"/>
    <lineage>
        <taxon>Bacteria</taxon>
        <taxon>Pseudomonadati</taxon>
        <taxon>Bacteroidota</taxon>
        <taxon>Cytophagia</taxon>
        <taxon>Cytophagales</taxon>
        <taxon>Cyclobacteriaceae</taxon>
        <taxon>Algoriphagus</taxon>
    </lineage>
</organism>
<keyword evidence="1" id="KW-0812">Transmembrane</keyword>
<evidence type="ECO:0000256" key="1">
    <source>
        <dbReference type="SAM" id="Phobius"/>
    </source>
</evidence>
<dbReference type="InterPro" id="IPR052712">
    <property type="entry name" value="Acid_resist_chaperone_HdeD"/>
</dbReference>
<comment type="caution">
    <text evidence="2">The sequence shown here is derived from an EMBL/GenBank/DDBJ whole genome shotgun (WGS) entry which is preliminary data.</text>
</comment>
<feature type="transmembrane region" description="Helical" evidence="1">
    <location>
        <begin position="93"/>
        <end position="110"/>
    </location>
</feature>
<dbReference type="PANTHER" id="PTHR34989:SF1">
    <property type="entry name" value="PROTEIN HDED"/>
    <property type="match status" value="1"/>
</dbReference>
<dbReference type="Pfam" id="PF03729">
    <property type="entry name" value="DUF308"/>
    <property type="match status" value="2"/>
</dbReference>
<feature type="transmembrane region" description="Helical" evidence="1">
    <location>
        <begin position="147"/>
        <end position="171"/>
    </location>
</feature>
<protein>
    <submittedName>
        <fullName evidence="2">DUF308 domain-containing protein</fullName>
    </submittedName>
</protein>
<sequence>MSQSIFKKWWVILIQGLLFVILGIYVMRHPTDMLAGLSFWLGVLTLVAGTTGLLGYFFAPKEERENQSLFWSVLTAILGVLMLANLVATMKLITIFFGLWLFSTGAFLAIQGWSLREAISFGWVIFGLGLIAVIGGFMMVFDIGKGAVGVSVFLGLQAVLAGIGFIILAFLKRFVVKKLGESIRNR</sequence>
<feature type="transmembrane region" description="Helical" evidence="1">
    <location>
        <begin position="69"/>
        <end position="87"/>
    </location>
</feature>
<evidence type="ECO:0000313" key="2">
    <source>
        <dbReference type="EMBL" id="MBY5952810.1"/>
    </source>
</evidence>
<gene>
    <name evidence="2" type="ORF">KUV23_17645</name>
</gene>
<dbReference type="InterPro" id="IPR005325">
    <property type="entry name" value="DUF308_memb"/>
</dbReference>
<evidence type="ECO:0000313" key="3">
    <source>
        <dbReference type="Proteomes" id="UP000766609"/>
    </source>
</evidence>
<dbReference type="RefSeq" id="WP_222585015.1">
    <property type="nucleotide sequence ID" value="NZ_JAHVHP010000003.1"/>
</dbReference>
<keyword evidence="1" id="KW-1133">Transmembrane helix</keyword>
<feature type="transmembrane region" description="Helical" evidence="1">
    <location>
        <begin position="9"/>
        <end position="27"/>
    </location>
</feature>
<reference evidence="2 3" key="1">
    <citation type="submission" date="2021-06" db="EMBL/GenBank/DDBJ databases">
        <title>44 bacteria genomes isolated from Dapeng, Shenzhen.</title>
        <authorList>
            <person name="Zheng W."/>
            <person name="Yu S."/>
            <person name="Huang Y."/>
        </authorList>
    </citation>
    <scope>NUCLEOTIDE SEQUENCE [LARGE SCALE GENOMIC DNA]</scope>
    <source>
        <strain evidence="2 3">DP5N14-6</strain>
    </source>
</reference>
<dbReference type="Proteomes" id="UP000766609">
    <property type="component" value="Unassembled WGS sequence"/>
</dbReference>
<accession>A0ABS7N9Y3</accession>
<keyword evidence="3" id="KW-1185">Reference proteome</keyword>
<name>A0ABS7N9Y3_9BACT</name>
<feature type="transmembrane region" description="Helical" evidence="1">
    <location>
        <begin position="122"/>
        <end position="141"/>
    </location>
</feature>